<dbReference type="Proteomes" id="UP000604825">
    <property type="component" value="Unassembled WGS sequence"/>
</dbReference>
<feature type="region of interest" description="Disordered" evidence="1">
    <location>
        <begin position="1"/>
        <end position="66"/>
    </location>
</feature>
<organism evidence="2 3">
    <name type="scientific">Miscanthus lutarioriparius</name>
    <dbReference type="NCBI Taxonomy" id="422564"/>
    <lineage>
        <taxon>Eukaryota</taxon>
        <taxon>Viridiplantae</taxon>
        <taxon>Streptophyta</taxon>
        <taxon>Embryophyta</taxon>
        <taxon>Tracheophyta</taxon>
        <taxon>Spermatophyta</taxon>
        <taxon>Magnoliopsida</taxon>
        <taxon>Liliopsida</taxon>
        <taxon>Poales</taxon>
        <taxon>Poaceae</taxon>
        <taxon>PACMAD clade</taxon>
        <taxon>Panicoideae</taxon>
        <taxon>Andropogonodae</taxon>
        <taxon>Andropogoneae</taxon>
        <taxon>Saccharinae</taxon>
        <taxon>Miscanthus</taxon>
    </lineage>
</organism>
<dbReference type="PANTHER" id="PTHR13738:SF1">
    <property type="entry name" value="TROPONIN I"/>
    <property type="match status" value="1"/>
</dbReference>
<evidence type="ECO:0000313" key="3">
    <source>
        <dbReference type="Proteomes" id="UP000604825"/>
    </source>
</evidence>
<dbReference type="AlphaFoldDB" id="A0A811PUA7"/>
<evidence type="ECO:0000256" key="1">
    <source>
        <dbReference type="SAM" id="MobiDB-lite"/>
    </source>
</evidence>
<feature type="compositionally biased region" description="Basic and acidic residues" evidence="1">
    <location>
        <begin position="9"/>
        <end position="26"/>
    </location>
</feature>
<proteinExistence type="predicted"/>
<protein>
    <submittedName>
        <fullName evidence="2">Uncharacterized protein</fullName>
    </submittedName>
</protein>
<evidence type="ECO:0000313" key="2">
    <source>
        <dbReference type="EMBL" id="CAD6246196.1"/>
    </source>
</evidence>
<gene>
    <name evidence="2" type="ORF">NCGR_LOCUS30466</name>
</gene>
<accession>A0A811PUA7</accession>
<comment type="caution">
    <text evidence="2">The sequence shown here is derived from an EMBL/GenBank/DDBJ whole genome shotgun (WGS) entry which is preliminary data.</text>
</comment>
<dbReference type="PANTHER" id="PTHR13738">
    <property type="entry name" value="TROPONIN I"/>
    <property type="match status" value="1"/>
</dbReference>
<name>A0A811PUA7_9POAL</name>
<feature type="compositionally biased region" description="Basic and acidic residues" evidence="1">
    <location>
        <begin position="42"/>
        <end position="66"/>
    </location>
</feature>
<sequence>MHKAAVKLELQRLKQEKEHRQKQVEQHKKKTGADFITRKRQREGDGKRENDRKKKCAEEAPKHQKQLEEIIHSTNTVKDACPKDTDGKDLVENLVERVGNQLLSDERMESVQRLLASESNSVKAMYADCKSAGSGLQVLENLSDNVDKSYGMTPYEDSDAKDFETLEHQREIRRRHKLIPSWAQEENLDKILVSNLALDSREVFAHKCSAILSDGPAWTLAGHVASGLEQVLVGHLPQMPLGRIEGLHVPAAAGLMAPN</sequence>
<keyword evidence="3" id="KW-1185">Reference proteome</keyword>
<reference evidence="2" key="1">
    <citation type="submission" date="2020-10" db="EMBL/GenBank/DDBJ databases">
        <authorList>
            <person name="Han B."/>
            <person name="Lu T."/>
            <person name="Zhao Q."/>
            <person name="Huang X."/>
            <person name="Zhao Y."/>
        </authorList>
    </citation>
    <scope>NUCLEOTIDE SEQUENCE</scope>
</reference>
<dbReference type="EMBL" id="CAJGYO010000007">
    <property type="protein sequence ID" value="CAD6246196.1"/>
    <property type="molecule type" value="Genomic_DNA"/>
</dbReference>
<dbReference type="InterPro" id="IPR050875">
    <property type="entry name" value="Troponin_I"/>
</dbReference>
<dbReference type="OrthoDB" id="681218at2759"/>